<feature type="transmembrane region" description="Helical" evidence="1">
    <location>
        <begin position="134"/>
        <end position="151"/>
    </location>
</feature>
<reference evidence="2" key="1">
    <citation type="submission" date="2015-08" db="EMBL/GenBank/DDBJ databases">
        <authorList>
            <person name="Babu N.S."/>
            <person name="Beckwith C.J."/>
            <person name="Beseler K.G."/>
            <person name="Brison A."/>
            <person name="Carone J.V."/>
            <person name="Caskin T.P."/>
            <person name="Diamond M."/>
            <person name="Durham M.E."/>
            <person name="Foxe J.M."/>
            <person name="Go M."/>
            <person name="Henderson B.A."/>
            <person name="Jones I.B."/>
            <person name="McGettigan J.A."/>
            <person name="Micheletti S.J."/>
            <person name="Nasrallah M.E."/>
            <person name="Ortiz D."/>
            <person name="Piller C.R."/>
            <person name="Privatt S.R."/>
            <person name="Schneider S.L."/>
            <person name="Sharp S."/>
            <person name="Smith T.C."/>
            <person name="Stanton J.D."/>
            <person name="Ullery H.E."/>
            <person name="Wilson R.J."/>
            <person name="Serrano M.G."/>
            <person name="Buck G."/>
            <person name="Lee V."/>
            <person name="Wang Y."/>
            <person name="Carvalho R."/>
            <person name="Voegtly L."/>
            <person name="Shi R."/>
            <person name="Duckworth R."/>
            <person name="Johnson A."/>
            <person name="Loviza R."/>
            <person name="Walstead R."/>
            <person name="Shah Z."/>
            <person name="Kiflezghi M."/>
            <person name="Wade K."/>
            <person name="Ball S.L."/>
            <person name="Bradley K.W."/>
            <person name="Asai D.J."/>
            <person name="Bowman C.A."/>
            <person name="Russell D.A."/>
            <person name="Pope W.H."/>
            <person name="Jacobs-Sera D."/>
            <person name="Hendrix R.W."/>
            <person name="Hatfull G.F."/>
        </authorList>
    </citation>
    <scope>NUCLEOTIDE SEQUENCE</scope>
</reference>
<keyword evidence="1" id="KW-0472">Membrane</keyword>
<sequence length="200" mass="21871">MSVIHRHRHEVEAFEAPVGVSHEDNDRGPWFHRALATLRIAYGVTFLWAFLDKTFALGFHTGYDQEGNLDRFGPAAWINGGSPTEGFLSFGVPADNPFHGFFTGLAGNAWVDWLFMLGLLGIGVTLLLGVGMRIGTAAGALMYAFMYAAVLPLENNPVVDDHLVGIIVMAVLALGAAGTTWGLGRWWNRTEVVKNYPVLR</sequence>
<evidence type="ECO:0000256" key="1">
    <source>
        <dbReference type="SAM" id="Phobius"/>
    </source>
</evidence>
<evidence type="ECO:0008006" key="3">
    <source>
        <dbReference type="Google" id="ProtNLM"/>
    </source>
</evidence>
<accession>A0A2P2C4Q0</accession>
<feature type="transmembrane region" description="Helical" evidence="1">
    <location>
        <begin position="30"/>
        <end position="51"/>
    </location>
</feature>
<keyword evidence="1" id="KW-1133">Transmembrane helix</keyword>
<protein>
    <recommendedName>
        <fullName evidence="3">Thiosulfate dehydrogenase [quinone] large subunit</fullName>
    </recommendedName>
</protein>
<gene>
    <name evidence="2" type="ORF">NOCA1120292</name>
</gene>
<feature type="transmembrane region" description="Helical" evidence="1">
    <location>
        <begin position="110"/>
        <end position="129"/>
    </location>
</feature>
<dbReference type="EMBL" id="CZKB01000004">
    <property type="protein sequence ID" value="CUR56964.1"/>
    <property type="molecule type" value="Genomic_DNA"/>
</dbReference>
<evidence type="ECO:0000313" key="2">
    <source>
        <dbReference type="EMBL" id="CUR56964.1"/>
    </source>
</evidence>
<proteinExistence type="predicted"/>
<organism evidence="2">
    <name type="scientific">metagenome</name>
    <dbReference type="NCBI Taxonomy" id="256318"/>
    <lineage>
        <taxon>unclassified sequences</taxon>
        <taxon>metagenomes</taxon>
    </lineage>
</organism>
<name>A0A2P2C4Q0_9ZZZZ</name>
<feature type="transmembrane region" description="Helical" evidence="1">
    <location>
        <begin position="163"/>
        <end position="184"/>
    </location>
</feature>
<dbReference type="AlphaFoldDB" id="A0A2P2C4Q0"/>
<keyword evidence="1" id="KW-0812">Transmembrane</keyword>